<dbReference type="AlphaFoldDB" id="A0A1X7SFL8"/>
<feature type="compositionally biased region" description="Polar residues" evidence="1">
    <location>
        <begin position="7"/>
        <end position="25"/>
    </location>
</feature>
<name>A0A1X7SFL8_AMPQE</name>
<evidence type="ECO:0000256" key="1">
    <source>
        <dbReference type="SAM" id="MobiDB-lite"/>
    </source>
</evidence>
<accession>A0A1X7SFL8</accession>
<organism evidence="2">
    <name type="scientific">Amphimedon queenslandica</name>
    <name type="common">Sponge</name>
    <dbReference type="NCBI Taxonomy" id="400682"/>
    <lineage>
        <taxon>Eukaryota</taxon>
        <taxon>Metazoa</taxon>
        <taxon>Porifera</taxon>
        <taxon>Demospongiae</taxon>
        <taxon>Heteroscleromorpha</taxon>
        <taxon>Haplosclerida</taxon>
        <taxon>Niphatidae</taxon>
        <taxon>Amphimedon</taxon>
    </lineage>
</organism>
<protein>
    <submittedName>
        <fullName evidence="2">Uncharacterized protein</fullName>
    </submittedName>
</protein>
<dbReference type="EnsemblMetazoa" id="Aqu2.1.00862_001">
    <property type="protein sequence ID" value="Aqu2.1.00862_001"/>
    <property type="gene ID" value="Aqu2.1.00862"/>
</dbReference>
<proteinExistence type="predicted"/>
<dbReference type="InParanoid" id="A0A1X7SFL8"/>
<evidence type="ECO:0000313" key="2">
    <source>
        <dbReference type="EnsemblMetazoa" id="Aqu2.1.00862_001"/>
    </source>
</evidence>
<reference evidence="2" key="1">
    <citation type="submission" date="2017-05" db="UniProtKB">
        <authorList>
            <consortium name="EnsemblMetazoa"/>
        </authorList>
    </citation>
    <scope>IDENTIFICATION</scope>
</reference>
<feature type="region of interest" description="Disordered" evidence="1">
    <location>
        <begin position="1"/>
        <end position="25"/>
    </location>
</feature>
<sequence length="25" mass="2545">MGGSGGRTSVQVSKTFDANYQPTVG</sequence>